<gene>
    <name evidence="4" type="ORF">F0M18_03150</name>
</gene>
<dbReference type="GO" id="GO:0004721">
    <property type="term" value="F:phosphoprotein phosphatase activity"/>
    <property type="evidence" value="ECO:0007669"/>
    <property type="project" value="InterPro"/>
</dbReference>
<keyword evidence="2" id="KW-0472">Membrane</keyword>
<feature type="transmembrane region" description="Helical" evidence="2">
    <location>
        <begin position="30"/>
        <end position="49"/>
    </location>
</feature>
<feature type="domain" description="Tyrosine specific protein phosphatases" evidence="3">
    <location>
        <begin position="198"/>
        <end position="260"/>
    </location>
</feature>
<keyword evidence="5" id="KW-1185">Reference proteome</keyword>
<evidence type="ECO:0000313" key="4">
    <source>
        <dbReference type="EMBL" id="KAA1194443.1"/>
    </source>
</evidence>
<evidence type="ECO:0000313" key="5">
    <source>
        <dbReference type="Proteomes" id="UP000323708"/>
    </source>
</evidence>
<dbReference type="AlphaFoldDB" id="A0A5B0X5C3"/>
<dbReference type="Proteomes" id="UP000323708">
    <property type="component" value="Unassembled WGS sequence"/>
</dbReference>
<dbReference type="PANTHER" id="PTHR31126:SF1">
    <property type="entry name" value="TYROSINE SPECIFIC PROTEIN PHOSPHATASES DOMAIN-CONTAINING PROTEIN"/>
    <property type="match status" value="1"/>
</dbReference>
<reference evidence="4 5" key="1">
    <citation type="submission" date="2019-09" db="EMBL/GenBank/DDBJ databases">
        <authorList>
            <person name="Chen X.-Y."/>
        </authorList>
    </citation>
    <scope>NUCLEOTIDE SEQUENCE [LARGE SCALE GENOMIC DNA]</scope>
    <source>
        <strain evidence="4 5">NY5</strain>
    </source>
</reference>
<dbReference type="SUPFAM" id="SSF52799">
    <property type="entry name" value="(Phosphotyrosine protein) phosphatases II"/>
    <property type="match status" value="1"/>
</dbReference>
<dbReference type="InterPro" id="IPR026893">
    <property type="entry name" value="Tyr/Ser_Pase_IphP-type"/>
</dbReference>
<proteinExistence type="inferred from homology"/>
<keyword evidence="2" id="KW-0812">Transmembrane</keyword>
<dbReference type="Gene3D" id="3.90.190.10">
    <property type="entry name" value="Protein tyrosine phosphatase superfamily"/>
    <property type="match status" value="1"/>
</dbReference>
<comment type="caution">
    <text evidence="4">The sequence shown here is derived from an EMBL/GenBank/DDBJ whole genome shotgun (WGS) entry which is preliminary data.</text>
</comment>
<comment type="similarity">
    <text evidence="1">Belongs to the protein-tyrosine phosphatase family.</text>
</comment>
<protein>
    <submittedName>
        <fullName evidence="4">Tyrosine-protein phosphatase</fullName>
    </submittedName>
</protein>
<accession>A0A5B0X5C3</accession>
<evidence type="ECO:0000259" key="3">
    <source>
        <dbReference type="PROSITE" id="PS50056"/>
    </source>
</evidence>
<dbReference type="InterPro" id="IPR000387">
    <property type="entry name" value="Tyr_Pase_dom"/>
</dbReference>
<dbReference type="PANTHER" id="PTHR31126">
    <property type="entry name" value="TYROSINE-PROTEIN PHOSPHATASE"/>
    <property type="match status" value="1"/>
</dbReference>
<dbReference type="InterPro" id="IPR029021">
    <property type="entry name" value="Prot-tyrosine_phosphatase-like"/>
</dbReference>
<dbReference type="PROSITE" id="PS50056">
    <property type="entry name" value="TYR_PHOSPHATASE_2"/>
    <property type="match status" value="1"/>
</dbReference>
<dbReference type="EMBL" id="VTUX01000001">
    <property type="protein sequence ID" value="KAA1194443.1"/>
    <property type="molecule type" value="Genomic_DNA"/>
</dbReference>
<organism evidence="4 5">
    <name type="scientific">Pseudohalioglobus sediminis</name>
    <dbReference type="NCBI Taxonomy" id="2606449"/>
    <lineage>
        <taxon>Bacteria</taxon>
        <taxon>Pseudomonadati</taxon>
        <taxon>Pseudomonadota</taxon>
        <taxon>Gammaproteobacteria</taxon>
        <taxon>Cellvibrionales</taxon>
        <taxon>Halieaceae</taxon>
        <taxon>Pseudohalioglobus</taxon>
    </lineage>
</organism>
<sequence length="324" mass="35913">MRRNAGGAMLVSSRLKHDLLQLEVILNKKAVYWTLFVLVVTAMALIQFIPSAPVHIPAQLPPEQRAANRLLAFEGIHNFRDLGGYRTADGKQVKWGSLYRSANLSEASRADLQVLADMDLHALVDLRSQAERTEEPDRLPQPTGFKVVEIPVLDGGAEGLADEITARIEDGTIEAFDAEGFMLAANRQFADEFTPQFTEFMQIVVQARGEPVLWHCTAGKDRAGFAAAILLRVLGVPQELVLQDYVLSRDYSLQSHRRELMLLKLFKGDAVAEKVSTLLGVEEAWLQAAFDEIDARWGDFDSYVSAGLQLSTADVATLRAHLLE</sequence>
<dbReference type="Pfam" id="PF13350">
    <property type="entry name" value="Y_phosphatase3"/>
    <property type="match status" value="1"/>
</dbReference>
<keyword evidence="2" id="KW-1133">Transmembrane helix</keyword>
<name>A0A5B0X5C3_9GAMM</name>
<evidence type="ECO:0000256" key="2">
    <source>
        <dbReference type="SAM" id="Phobius"/>
    </source>
</evidence>
<evidence type="ECO:0000256" key="1">
    <source>
        <dbReference type="ARBA" id="ARBA00009580"/>
    </source>
</evidence>